<keyword evidence="3" id="KW-1185">Reference proteome</keyword>
<sequence>MFTPISYVPRPNERGKTSSSEERVPIIAFTRVLLNKKSFAYHKTALTDDEGRHHEQINVSKRVKLMAPNVVDALKTMTASNRDTLRDSIECFKFQYSDLK</sequence>
<proteinExistence type="predicted"/>
<dbReference type="AlphaFoldDB" id="A0A4C1XDU3"/>
<protein>
    <submittedName>
        <fullName evidence="2">Uncharacterized protein</fullName>
    </submittedName>
</protein>
<organism evidence="2 3">
    <name type="scientific">Eumeta variegata</name>
    <name type="common">Bagworm moth</name>
    <name type="synonym">Eumeta japonica</name>
    <dbReference type="NCBI Taxonomy" id="151549"/>
    <lineage>
        <taxon>Eukaryota</taxon>
        <taxon>Metazoa</taxon>
        <taxon>Ecdysozoa</taxon>
        <taxon>Arthropoda</taxon>
        <taxon>Hexapoda</taxon>
        <taxon>Insecta</taxon>
        <taxon>Pterygota</taxon>
        <taxon>Neoptera</taxon>
        <taxon>Endopterygota</taxon>
        <taxon>Lepidoptera</taxon>
        <taxon>Glossata</taxon>
        <taxon>Ditrysia</taxon>
        <taxon>Tineoidea</taxon>
        <taxon>Psychidae</taxon>
        <taxon>Oiketicinae</taxon>
        <taxon>Eumeta</taxon>
    </lineage>
</organism>
<gene>
    <name evidence="2" type="ORF">EVAR_50958_1</name>
</gene>
<reference evidence="2 3" key="1">
    <citation type="journal article" date="2019" name="Commun. Biol.">
        <title>The bagworm genome reveals a unique fibroin gene that provides high tensile strength.</title>
        <authorList>
            <person name="Kono N."/>
            <person name="Nakamura H."/>
            <person name="Ohtoshi R."/>
            <person name="Tomita M."/>
            <person name="Numata K."/>
            <person name="Arakawa K."/>
        </authorList>
    </citation>
    <scope>NUCLEOTIDE SEQUENCE [LARGE SCALE GENOMIC DNA]</scope>
</reference>
<dbReference type="Proteomes" id="UP000299102">
    <property type="component" value="Unassembled WGS sequence"/>
</dbReference>
<accession>A0A4C1XDU3</accession>
<feature type="compositionally biased region" description="Basic and acidic residues" evidence="1">
    <location>
        <begin position="11"/>
        <end position="21"/>
    </location>
</feature>
<feature type="region of interest" description="Disordered" evidence="1">
    <location>
        <begin position="1"/>
        <end position="21"/>
    </location>
</feature>
<evidence type="ECO:0000313" key="3">
    <source>
        <dbReference type="Proteomes" id="UP000299102"/>
    </source>
</evidence>
<dbReference type="EMBL" id="BGZK01000791">
    <property type="protein sequence ID" value="GBP60594.1"/>
    <property type="molecule type" value="Genomic_DNA"/>
</dbReference>
<evidence type="ECO:0000313" key="2">
    <source>
        <dbReference type="EMBL" id="GBP60594.1"/>
    </source>
</evidence>
<comment type="caution">
    <text evidence="2">The sequence shown here is derived from an EMBL/GenBank/DDBJ whole genome shotgun (WGS) entry which is preliminary data.</text>
</comment>
<name>A0A4C1XDU3_EUMVA</name>
<evidence type="ECO:0000256" key="1">
    <source>
        <dbReference type="SAM" id="MobiDB-lite"/>
    </source>
</evidence>